<proteinExistence type="predicted"/>
<dbReference type="KEGG" id="sla:SERLADRAFT_432329"/>
<dbReference type="Proteomes" id="UP000008064">
    <property type="component" value="Unassembled WGS sequence"/>
</dbReference>
<feature type="region of interest" description="Disordered" evidence="1">
    <location>
        <begin position="104"/>
        <end position="133"/>
    </location>
</feature>
<evidence type="ECO:0000256" key="1">
    <source>
        <dbReference type="SAM" id="MobiDB-lite"/>
    </source>
</evidence>
<organism>
    <name type="scientific">Serpula lacrymans var. lacrymans (strain S7.9)</name>
    <name type="common">Dry rot fungus</name>
    <dbReference type="NCBI Taxonomy" id="578457"/>
    <lineage>
        <taxon>Eukaryota</taxon>
        <taxon>Fungi</taxon>
        <taxon>Dikarya</taxon>
        <taxon>Basidiomycota</taxon>
        <taxon>Agaricomycotina</taxon>
        <taxon>Agaricomycetes</taxon>
        <taxon>Agaricomycetidae</taxon>
        <taxon>Boletales</taxon>
        <taxon>Coniophorineae</taxon>
        <taxon>Serpulaceae</taxon>
        <taxon>Serpula</taxon>
    </lineage>
</organism>
<accession>F8NCW8</accession>
<evidence type="ECO:0000313" key="2">
    <source>
        <dbReference type="EMBL" id="EGO30712.1"/>
    </source>
</evidence>
<dbReference type="RefSeq" id="XP_007312596.1">
    <property type="nucleotide sequence ID" value="XM_007312534.1"/>
</dbReference>
<name>F8NCW8_SERL9</name>
<protein>
    <submittedName>
        <fullName evidence="2">Uncharacterized protein</fullName>
    </submittedName>
</protein>
<dbReference type="AlphaFoldDB" id="F8NCW8"/>
<gene>
    <name evidence="2" type="ORF">SERLADRAFT_432329</name>
</gene>
<dbReference type="EMBL" id="GL945428">
    <property type="protein sequence ID" value="EGO30712.1"/>
    <property type="molecule type" value="Genomic_DNA"/>
</dbReference>
<dbReference type="HOGENOM" id="CLU_1778601_0_0_1"/>
<reference evidence="2" key="1">
    <citation type="submission" date="2011-04" db="EMBL/GenBank/DDBJ databases">
        <title>Evolution of plant cell wall degrading machinery underlies the functional diversity of forest fungi.</title>
        <authorList>
            <consortium name="US DOE Joint Genome Institute (JGI-PGF)"/>
            <person name="Eastwood D.C."/>
            <person name="Floudas D."/>
            <person name="Binder M."/>
            <person name="Majcherczyk A."/>
            <person name="Schneider P."/>
            <person name="Aerts A."/>
            <person name="Asiegbu F.O."/>
            <person name="Baker S.E."/>
            <person name="Barry K."/>
            <person name="Bendiksby M."/>
            <person name="Blumentritt M."/>
            <person name="Coutinho P.M."/>
            <person name="Cullen D."/>
            <person name="Cullen D."/>
            <person name="Gathman A."/>
            <person name="Goodell B."/>
            <person name="Henrissat B."/>
            <person name="Ihrmark K."/>
            <person name="Kauserud H."/>
            <person name="Kohler A."/>
            <person name="LaButti K."/>
            <person name="Lapidus A."/>
            <person name="Lavin J.L."/>
            <person name="Lee Y.-H."/>
            <person name="Lindquist E."/>
            <person name="Lilly W."/>
            <person name="Lucas S."/>
            <person name="Morin E."/>
            <person name="Murat C."/>
            <person name="Oguiza J.A."/>
            <person name="Park J."/>
            <person name="Pisabarro A.G."/>
            <person name="Riley R."/>
            <person name="Rosling A."/>
            <person name="Salamov A."/>
            <person name="Schmidt O."/>
            <person name="Schmutz J."/>
            <person name="Skrede I."/>
            <person name="Stenlid J."/>
            <person name="Wiebenga A."/>
            <person name="Xie X."/>
            <person name="Kues U."/>
            <person name="Hibbett D.S."/>
            <person name="Hoffmeister D."/>
            <person name="Hogberg N."/>
            <person name="Martin F."/>
            <person name="Grigoriev I.V."/>
            <person name="Watkinson S.C."/>
        </authorList>
    </citation>
    <scope>NUCLEOTIDE SEQUENCE</scope>
    <source>
        <strain evidence="2">S7.9</strain>
    </source>
</reference>
<dbReference type="GeneID" id="18813974"/>
<sequence>MQLRNVLRDLPGPKAQAVVELMTASSTPIPRSLLARTSSRHSGTPPVCAGISISDFHSPCSEAETMTTSLSTLPPLSFCTTQLQKQRRKQRNLCHLRVVSTVQGLTAPGAAKDPEAPPSGHFHLPDSPPLHHAREGVAYAVKGQSK</sequence>